<evidence type="ECO:0000313" key="2">
    <source>
        <dbReference type="EMBL" id="TWU12590.1"/>
    </source>
</evidence>
<accession>A0A5C6BKL1</accession>
<evidence type="ECO:0008006" key="4">
    <source>
        <dbReference type="Google" id="ProtNLM"/>
    </source>
</evidence>
<evidence type="ECO:0000313" key="3">
    <source>
        <dbReference type="Proteomes" id="UP000320735"/>
    </source>
</evidence>
<dbReference type="AlphaFoldDB" id="A0A5C6BKL1"/>
<dbReference type="Proteomes" id="UP000320735">
    <property type="component" value="Unassembled WGS sequence"/>
</dbReference>
<keyword evidence="3" id="KW-1185">Reference proteome</keyword>
<comment type="caution">
    <text evidence="2">The sequence shown here is derived from an EMBL/GenBank/DDBJ whole genome shotgun (WGS) entry which is preliminary data.</text>
</comment>
<keyword evidence="1" id="KW-1133">Transmembrane helix</keyword>
<protein>
    <recommendedName>
        <fullName evidence="4">Anaphase-promoting complex, cyclosome, subunit 3</fullName>
    </recommendedName>
</protein>
<organism evidence="2 3">
    <name type="scientific">Symmachiella macrocystis</name>
    <dbReference type="NCBI Taxonomy" id="2527985"/>
    <lineage>
        <taxon>Bacteria</taxon>
        <taxon>Pseudomonadati</taxon>
        <taxon>Planctomycetota</taxon>
        <taxon>Planctomycetia</taxon>
        <taxon>Planctomycetales</taxon>
        <taxon>Planctomycetaceae</taxon>
        <taxon>Symmachiella</taxon>
    </lineage>
</organism>
<name>A0A5C6BKL1_9PLAN</name>
<sequence length="602" mass="66781">MQELGYEAHNMPQPQKYLYSCLFAALVITGLIYSVGVQSRSKEGAIASSKTADMVMNEVSLLQQRRLKADEVPTSATVDDVRHLVRHAFEELERCRNSRLTFREYNSLLAQYDLGLSSSVDVVRFEEPFVQLAVRAGLFDEAQEIVTWCTNADKNFGHLANLAEALIDNGHFDRATHLIATIDRPILQASLYLRMAKQERQLGDFTSCRSHLRDAAKTLSAIKDGSDDGRQSCEVAEEAFQCDYTEDVTKYYEQAIATADKIQDRLNKDMAYDAIVESLCRVGRVRKAEIVRAQIERESLYHGSSEQIAAALANKGELGSAIRVVEEIPIIAQKAQGYVTLAKIRQRAGDAKSSRQVLRKAYETVLEIESITAANASLRDIMTLWYALSLGDDMTFLFDTYHTNTKKEIRFAHRQYQYRALAELQASVLGMKDLALGNFRNALGGEADGGAWNDAAKNVVSSSMAQHGFPQEAESIANTISLKSQKRMALSRTAQGYAKEGNINAALRIWETADAADTMTKDVYALNIVVGCLSGGRGNEAHAVCNVINDEYLHAVALFCVCRDDETPKNWQTTLKWVEGHESTMVRAYGILGLSAHLSAAQ</sequence>
<proteinExistence type="predicted"/>
<reference evidence="2 3" key="1">
    <citation type="submission" date="2019-02" db="EMBL/GenBank/DDBJ databases">
        <title>Deep-cultivation of Planctomycetes and their phenomic and genomic characterization uncovers novel biology.</title>
        <authorList>
            <person name="Wiegand S."/>
            <person name="Jogler M."/>
            <person name="Boedeker C."/>
            <person name="Pinto D."/>
            <person name="Vollmers J."/>
            <person name="Rivas-Marin E."/>
            <person name="Kohn T."/>
            <person name="Peeters S.H."/>
            <person name="Heuer A."/>
            <person name="Rast P."/>
            <person name="Oberbeckmann S."/>
            <person name="Bunk B."/>
            <person name="Jeske O."/>
            <person name="Meyerdierks A."/>
            <person name="Storesund J.E."/>
            <person name="Kallscheuer N."/>
            <person name="Luecker S."/>
            <person name="Lage O.M."/>
            <person name="Pohl T."/>
            <person name="Merkel B.J."/>
            <person name="Hornburger P."/>
            <person name="Mueller R.-W."/>
            <person name="Bruemmer F."/>
            <person name="Labrenz M."/>
            <person name="Spormann A.M."/>
            <person name="Op Den Camp H."/>
            <person name="Overmann J."/>
            <person name="Amann R."/>
            <person name="Jetten M.S.M."/>
            <person name="Mascher T."/>
            <person name="Medema M.H."/>
            <person name="Devos D.P."/>
            <person name="Kaster A.-K."/>
            <person name="Ovreas L."/>
            <person name="Rohde M."/>
            <person name="Galperin M.Y."/>
            <person name="Jogler C."/>
        </authorList>
    </citation>
    <scope>NUCLEOTIDE SEQUENCE [LARGE SCALE GENOMIC DNA]</scope>
    <source>
        <strain evidence="2 3">CA54</strain>
    </source>
</reference>
<dbReference type="Gene3D" id="1.25.40.10">
    <property type="entry name" value="Tetratricopeptide repeat domain"/>
    <property type="match status" value="2"/>
</dbReference>
<dbReference type="InterPro" id="IPR011990">
    <property type="entry name" value="TPR-like_helical_dom_sf"/>
</dbReference>
<gene>
    <name evidence="2" type="ORF">CA54_14140</name>
</gene>
<keyword evidence="1" id="KW-0472">Membrane</keyword>
<dbReference type="SUPFAM" id="SSF48452">
    <property type="entry name" value="TPR-like"/>
    <property type="match status" value="1"/>
</dbReference>
<keyword evidence="1" id="KW-0812">Transmembrane</keyword>
<evidence type="ECO:0000256" key="1">
    <source>
        <dbReference type="SAM" id="Phobius"/>
    </source>
</evidence>
<feature type="transmembrane region" description="Helical" evidence="1">
    <location>
        <begin position="17"/>
        <end position="36"/>
    </location>
</feature>
<dbReference type="EMBL" id="SJPP01000001">
    <property type="protein sequence ID" value="TWU12590.1"/>
    <property type="molecule type" value="Genomic_DNA"/>
</dbReference>